<comment type="caution">
    <text evidence="3">The sequence shown here is derived from an EMBL/GenBank/DDBJ whole genome shotgun (WGS) entry which is preliminary data.</text>
</comment>
<dbReference type="Proteomes" id="UP000005580">
    <property type="component" value="Unassembled WGS sequence"/>
</dbReference>
<keyword evidence="4" id="KW-1185">Reference proteome</keyword>
<dbReference type="SUPFAM" id="SSF52266">
    <property type="entry name" value="SGNH hydrolase"/>
    <property type="match status" value="1"/>
</dbReference>
<evidence type="ECO:0000259" key="1">
    <source>
        <dbReference type="Pfam" id="PF13472"/>
    </source>
</evidence>
<dbReference type="PANTHER" id="PTHR37834:SF2">
    <property type="entry name" value="ESTERASE, SGNH HYDROLASE-TYPE"/>
    <property type="match status" value="1"/>
</dbReference>
<dbReference type="InterPro" id="IPR040794">
    <property type="entry name" value="CE2_N"/>
</dbReference>
<reference evidence="3" key="1">
    <citation type="submission" date="2011-01" db="EMBL/GenBank/DDBJ databases">
        <authorList>
            <person name="Muzny D."/>
            <person name="Qin X."/>
            <person name="Buhay C."/>
            <person name="Dugan-Rocha S."/>
            <person name="Ding Y."/>
            <person name="Chen G."/>
            <person name="Hawes A."/>
            <person name="Holder M."/>
            <person name="Jhangiani S."/>
            <person name="Johnson A."/>
            <person name="Khan Z."/>
            <person name="Li Z."/>
            <person name="Liu W."/>
            <person name="Liu X."/>
            <person name="Perez L."/>
            <person name="Shen H."/>
            <person name="Wang Q."/>
            <person name="Watt J."/>
            <person name="Xi L."/>
            <person name="Xin Y."/>
            <person name="Zhou J."/>
            <person name="Deng J."/>
            <person name="Jiang H."/>
            <person name="Liu Y."/>
            <person name="Qu J."/>
            <person name="Song X.-Z."/>
            <person name="Zhang L."/>
            <person name="Villasana D."/>
            <person name="Johnson A."/>
            <person name="Liu J."/>
            <person name="Liyanage D."/>
            <person name="Lorensuhewa L."/>
            <person name="Robinson T."/>
            <person name="Song A."/>
            <person name="Song B.-B."/>
            <person name="Dinh H."/>
            <person name="Thornton R."/>
            <person name="Coyle M."/>
            <person name="Francisco L."/>
            <person name="Jackson L."/>
            <person name="Javaid M."/>
            <person name="Korchina V."/>
            <person name="Kovar C."/>
            <person name="Mata R."/>
            <person name="Mathew T."/>
            <person name="Ngo R."/>
            <person name="Nguyen L."/>
            <person name="Nguyen N."/>
            <person name="Okwuonu G."/>
            <person name="Ongeri F."/>
            <person name="Pham C."/>
            <person name="Simmons D."/>
            <person name="Wilczek-Boney K."/>
            <person name="Hale W."/>
            <person name="Jakkamsetti A."/>
            <person name="Pham P."/>
            <person name="Ruth R."/>
            <person name="San Lucas F."/>
            <person name="Warren J."/>
            <person name="Zhang J."/>
            <person name="Zhao Z."/>
            <person name="Zhou C."/>
            <person name="Zhu D."/>
            <person name="Lee S."/>
            <person name="Bess C."/>
            <person name="Blankenburg K."/>
            <person name="Forbes L."/>
            <person name="Fu Q."/>
            <person name="Gubbala S."/>
            <person name="Hirani K."/>
            <person name="Jayaseelan J.C."/>
            <person name="Lara F."/>
            <person name="Munidasa M."/>
            <person name="Palculict T."/>
            <person name="Patil S."/>
            <person name="Pu L.-L."/>
            <person name="Saada N."/>
            <person name="Tang L."/>
            <person name="Weissenberger G."/>
            <person name="Zhu Y."/>
            <person name="Hemphill L."/>
            <person name="Shang Y."/>
            <person name="Youmans B."/>
            <person name="Ayvaz T."/>
            <person name="Ross M."/>
            <person name="Santibanez J."/>
            <person name="Aqrawi P."/>
            <person name="Gross S."/>
            <person name="Joshi V."/>
            <person name="Fowler G."/>
            <person name="Nazareth L."/>
            <person name="Reid J."/>
            <person name="Worley K."/>
            <person name="Petrosino J."/>
            <person name="Highlander S."/>
            <person name="Gibbs R."/>
        </authorList>
    </citation>
    <scope>NUCLEOTIDE SEQUENCE [LARGE SCALE GENOMIC DNA]</scope>
    <source>
        <strain evidence="3">ATCC 33269</strain>
    </source>
</reference>
<dbReference type="HOGENOM" id="CLU_042506_2_0_10"/>
<organism evidence="3 4">
    <name type="scientific">Hoylesella oralis ATCC 33269</name>
    <dbReference type="NCBI Taxonomy" id="873533"/>
    <lineage>
        <taxon>Bacteria</taxon>
        <taxon>Pseudomonadati</taxon>
        <taxon>Bacteroidota</taxon>
        <taxon>Bacteroidia</taxon>
        <taxon>Bacteroidales</taxon>
        <taxon>Prevotellaceae</taxon>
        <taxon>Hoylesella</taxon>
    </lineage>
</organism>
<name>E7RML8_9BACT</name>
<evidence type="ECO:0000313" key="4">
    <source>
        <dbReference type="Proteomes" id="UP000005580"/>
    </source>
</evidence>
<dbReference type="Pfam" id="PF13472">
    <property type="entry name" value="Lipase_GDSL_2"/>
    <property type="match status" value="1"/>
</dbReference>
<dbReference type="InterPro" id="IPR037461">
    <property type="entry name" value="CtCE2-like_dom"/>
</dbReference>
<gene>
    <name evidence="3" type="ORF">HMPREF0663_10368</name>
</gene>
<dbReference type="InterPro" id="IPR036514">
    <property type="entry name" value="SGNH_hydro_sf"/>
</dbReference>
<dbReference type="GO" id="GO:0052689">
    <property type="term" value="F:carboxylic ester hydrolase activity"/>
    <property type="evidence" value="ECO:0007669"/>
    <property type="project" value="InterPro"/>
</dbReference>
<dbReference type="InterPro" id="IPR052762">
    <property type="entry name" value="PCW_deacetylase/CE"/>
</dbReference>
<dbReference type="InterPro" id="IPR013830">
    <property type="entry name" value="SGNH_hydro"/>
</dbReference>
<accession>E7RML8</accession>
<dbReference type="EMBL" id="AEPE02000002">
    <property type="protein sequence ID" value="EFZ37999.1"/>
    <property type="molecule type" value="Genomic_DNA"/>
</dbReference>
<dbReference type="Gene3D" id="3.40.50.1110">
    <property type="entry name" value="SGNH hydrolase"/>
    <property type="match status" value="1"/>
</dbReference>
<dbReference type="Gene3D" id="2.60.120.260">
    <property type="entry name" value="Galactose-binding domain-like"/>
    <property type="match status" value="1"/>
</dbReference>
<evidence type="ECO:0000313" key="3">
    <source>
        <dbReference type="EMBL" id="EFZ37999.1"/>
    </source>
</evidence>
<evidence type="ECO:0000259" key="2">
    <source>
        <dbReference type="Pfam" id="PF17996"/>
    </source>
</evidence>
<dbReference type="AlphaFoldDB" id="E7RML8"/>
<feature type="domain" description="Carbohydrate esterase 2 N-terminal" evidence="2">
    <location>
        <begin position="47"/>
        <end position="151"/>
    </location>
</feature>
<dbReference type="PANTHER" id="PTHR37834">
    <property type="entry name" value="GDSL-LIKE LIPASE/ACYLHYDROLASE DOMAIN PROTEIN (AFU_ORTHOLOGUE AFUA_2G00620)"/>
    <property type="match status" value="1"/>
</dbReference>
<dbReference type="eggNOG" id="COG2755">
    <property type="taxonomic scope" value="Bacteria"/>
</dbReference>
<protein>
    <submittedName>
        <fullName evidence="3">GDSL-like protein</fullName>
    </submittedName>
</protein>
<dbReference type="CDD" id="cd01831">
    <property type="entry name" value="Endoglucanase_E_like"/>
    <property type="match status" value="1"/>
</dbReference>
<dbReference type="STRING" id="28134.SAMN05444288_0493"/>
<feature type="domain" description="SGNH hydrolase-type esterase" evidence="1">
    <location>
        <begin position="162"/>
        <end position="353"/>
    </location>
</feature>
<dbReference type="Pfam" id="PF17996">
    <property type="entry name" value="CE2_N"/>
    <property type="match status" value="1"/>
</dbReference>
<proteinExistence type="predicted"/>
<sequence length="376" mass="41859">MFLENLNIKYMRRIIGIIMLLLLPTAGALAKIDYEKKILGTDSNISYTGRTERTADGTVRYDWVGTYFQTDFTGGSVAVSISDTGTSFHNLFIDGKLIKKIKVNGKEPRNVVLADGLGKGIHRLCLQKCTEGEYGCTTIYGFSLAKGGTLKAVAPKERMIEVIGDSYTCGFGTESNNANDRFQLETENCNKAYGCIIARYFNADYALIAHSGQGLIKDWGDTVQVSAQNMSTRYMQVYDNYNRKTYDFKAYRPQLVIINLGTNDFASGAIPTAEQYVGAYLKLIDTVKLHYGDIPVFCIIPHSAGLYLTACLRQLKEKTAAHNHIYVASPMPDIITQDYDLGAAWHPNYQGQRKIAMTLIPQISAIMGWQLNSYDL</sequence>